<evidence type="ECO:0000256" key="10">
    <source>
        <dbReference type="ARBA" id="ARBA00022989"/>
    </source>
</evidence>
<dbReference type="EMBL" id="MCGE01000003">
    <property type="protein sequence ID" value="ORZ23450.1"/>
    <property type="molecule type" value="Genomic_DNA"/>
</dbReference>
<comment type="caution">
    <text evidence="17">The sequence shown here is derived from an EMBL/GenBank/DDBJ whole genome shotgun (WGS) entry which is preliminary data.</text>
</comment>
<evidence type="ECO:0000256" key="6">
    <source>
        <dbReference type="ARBA" id="ARBA00022723"/>
    </source>
</evidence>
<keyword evidence="7" id="KW-0378">Hydrolase</keyword>
<proteinExistence type="predicted"/>
<dbReference type="GO" id="GO:0019369">
    <property type="term" value="P:arachidonate metabolic process"/>
    <property type="evidence" value="ECO:0007669"/>
    <property type="project" value="TreeGrafter"/>
</dbReference>
<comment type="catalytic activity">
    <reaction evidence="13">
        <text>a 1,2-diacyl-sn-glycerol + H2O = a 2-acylglycerol + a fatty acid + H(+)</text>
        <dbReference type="Rhea" id="RHEA:33275"/>
        <dbReference type="ChEBI" id="CHEBI:15377"/>
        <dbReference type="ChEBI" id="CHEBI:15378"/>
        <dbReference type="ChEBI" id="CHEBI:17389"/>
        <dbReference type="ChEBI" id="CHEBI:17815"/>
        <dbReference type="ChEBI" id="CHEBI:28868"/>
        <dbReference type="EC" id="3.1.1.116"/>
    </reaction>
    <physiologicalReaction direction="left-to-right" evidence="13">
        <dbReference type="Rhea" id="RHEA:33276"/>
    </physiologicalReaction>
</comment>
<dbReference type="OrthoDB" id="438440at2759"/>
<dbReference type="PANTHER" id="PTHR45792">
    <property type="entry name" value="DIACYLGLYCEROL LIPASE HOMOLOG-RELATED"/>
    <property type="match status" value="1"/>
</dbReference>
<dbReference type="CDD" id="cd00030">
    <property type="entry name" value="C2"/>
    <property type="match status" value="1"/>
</dbReference>
<evidence type="ECO:0000256" key="8">
    <source>
        <dbReference type="ARBA" id="ARBA00022837"/>
    </source>
</evidence>
<dbReference type="PROSITE" id="PS50004">
    <property type="entry name" value="C2"/>
    <property type="match status" value="1"/>
</dbReference>
<evidence type="ECO:0000256" key="14">
    <source>
        <dbReference type="ARBA" id="ARBA00026104"/>
    </source>
</evidence>
<feature type="region of interest" description="Disordered" evidence="15">
    <location>
        <begin position="769"/>
        <end position="820"/>
    </location>
</feature>
<dbReference type="GO" id="GO:0046872">
    <property type="term" value="F:metal ion binding"/>
    <property type="evidence" value="ECO:0007669"/>
    <property type="project" value="UniProtKB-KW"/>
</dbReference>
<dbReference type="InterPro" id="IPR029058">
    <property type="entry name" value="AB_hydrolase_fold"/>
</dbReference>
<comment type="cofactor">
    <cofactor evidence="1">
        <name>Ca(2+)</name>
        <dbReference type="ChEBI" id="CHEBI:29108"/>
    </cofactor>
</comment>
<evidence type="ECO:0000256" key="15">
    <source>
        <dbReference type="SAM" id="MobiDB-lite"/>
    </source>
</evidence>
<keyword evidence="8" id="KW-0106">Calcium</keyword>
<keyword evidence="9" id="KW-0442">Lipid degradation</keyword>
<dbReference type="InterPro" id="IPR002921">
    <property type="entry name" value="Fungal_lipase-type"/>
</dbReference>
<gene>
    <name evidence="17" type="ORF">BCR42DRAFT_344112</name>
</gene>
<dbReference type="PANTHER" id="PTHR45792:SF8">
    <property type="entry name" value="DIACYLGLYCEROL LIPASE-ALPHA"/>
    <property type="match status" value="1"/>
</dbReference>
<evidence type="ECO:0000256" key="3">
    <source>
        <dbReference type="ARBA" id="ARBA00022475"/>
    </source>
</evidence>
<feature type="compositionally biased region" description="Basic and acidic residues" evidence="15">
    <location>
        <begin position="769"/>
        <end position="802"/>
    </location>
</feature>
<dbReference type="InterPro" id="IPR035892">
    <property type="entry name" value="C2_domain_sf"/>
</dbReference>
<evidence type="ECO:0000256" key="12">
    <source>
        <dbReference type="ARBA" id="ARBA00023136"/>
    </source>
</evidence>
<keyword evidence="18" id="KW-1185">Reference proteome</keyword>
<dbReference type="GO" id="GO:0046340">
    <property type="term" value="P:diacylglycerol catabolic process"/>
    <property type="evidence" value="ECO:0007669"/>
    <property type="project" value="TreeGrafter"/>
</dbReference>
<dbReference type="Pfam" id="PF00168">
    <property type="entry name" value="C2"/>
    <property type="match status" value="1"/>
</dbReference>
<keyword evidence="10" id="KW-1133">Transmembrane helix</keyword>
<accession>A0A1X2IWN7</accession>
<evidence type="ECO:0000256" key="9">
    <source>
        <dbReference type="ARBA" id="ARBA00022963"/>
    </source>
</evidence>
<name>A0A1X2IWN7_9FUNG</name>
<keyword evidence="3" id="KW-1003">Cell membrane</keyword>
<dbReference type="GO" id="GO:0005886">
    <property type="term" value="C:plasma membrane"/>
    <property type="evidence" value="ECO:0007669"/>
    <property type="project" value="UniProtKB-SubCell"/>
</dbReference>
<feature type="region of interest" description="Disordered" evidence="15">
    <location>
        <begin position="167"/>
        <end position="197"/>
    </location>
</feature>
<keyword evidence="5" id="KW-0812">Transmembrane</keyword>
<sequence length="820" mass="92724">MTDKSAQSLISTDSSGKLKIYLNSCYLYVNISRPYVRITMGDQIYQTSISEYPDGKWNEGFELKVSYHAQLFDTIQLDVYDYYLLLPDRHVGRAEIRLIQLENMPDTFTSFFEVWDKSLASGASSFATRKTTATSSVGALQAKITYQFQSITHYSLDGKLQNRGQLPNAVLDTDSDDSPPAPGDTSEHGSTKAGNFRQQIQQYRDARIIQFRKYDEGDYFGTIIEDKEQQQQEHSLYRFDDRYDCFGSTEISNNKRSFDGHHSESIDNHPLTFSVGGIESNIISHIEPHANDHLPATTKPIQPSQPEEKKSMMESVSSWFAFWNPLHPILSEPTTMDGNGTASHKVDILNDMDDSLKPYPILDAFGSWVISKETNQVLRAIRKLLAAFGQGFELSNLQVLIGSAVVEKFYQELTRERTYDIVKDVSEMQLASHLWRFSMASYGWKGLNFIGQGNGYFLDATRFHSNARSLMEHLSLSEHDLLAYEFRSGQAFRPSYFIAHDRSTNSIVLSIRGTMGSFDTMTDLVCEYEPWKGGLVHKGMKNSAMWFFDHLAPKLIAYINSQPISALYIVGHSLGAATAAILTIMLLDYMDELKKGKPDNFVLQSIGYAPACGLSLELSEKYKDHIQSVVFADDVVSKLCYGSMMDLKQMIIAGYEATQRTGISALVWSDNGPGKQKWEEVFKQVAECRQRCIESQENPRLYVAGTVYQFWLDPTPENKTRIVVERTSAKRVSSELILKKSIILDHLPSTFDIAMASVTPTTESIKTAVEQDRNEDVNKRNQEHESTADKAKTILAEHELKHTSSRSGGESQMIDEEYTR</sequence>
<reference evidence="17 18" key="1">
    <citation type="submission" date="2016-07" db="EMBL/GenBank/DDBJ databases">
        <title>Pervasive Adenine N6-methylation of Active Genes in Fungi.</title>
        <authorList>
            <consortium name="DOE Joint Genome Institute"/>
            <person name="Mondo S.J."/>
            <person name="Dannebaum R.O."/>
            <person name="Kuo R.C."/>
            <person name="Labutti K."/>
            <person name="Haridas S."/>
            <person name="Kuo A."/>
            <person name="Salamov A."/>
            <person name="Ahrendt S.R."/>
            <person name="Lipzen A."/>
            <person name="Sullivan W."/>
            <person name="Andreopoulos W.B."/>
            <person name="Clum A."/>
            <person name="Lindquist E."/>
            <person name="Daum C."/>
            <person name="Ramamoorthy G.K."/>
            <person name="Gryganskyi A."/>
            <person name="Culley D."/>
            <person name="Magnuson J.K."/>
            <person name="James T.Y."/>
            <person name="O'Malley M.A."/>
            <person name="Stajich J.E."/>
            <person name="Spatafora J.W."/>
            <person name="Visel A."/>
            <person name="Grigoriev I.V."/>
        </authorList>
    </citation>
    <scope>NUCLEOTIDE SEQUENCE [LARGE SCALE GENOMIC DNA]</scope>
    <source>
        <strain evidence="17 18">NRRL 1336</strain>
    </source>
</reference>
<feature type="domain" description="C2" evidence="16">
    <location>
        <begin position="4"/>
        <end position="116"/>
    </location>
</feature>
<protein>
    <recommendedName>
        <fullName evidence="14">sn-1-specific diacylglycerol lipase</fullName>
        <ecNumber evidence="14">3.1.1.116</ecNumber>
    </recommendedName>
</protein>
<dbReference type="Gene3D" id="3.40.50.1820">
    <property type="entry name" value="alpha/beta hydrolase"/>
    <property type="match status" value="1"/>
</dbReference>
<dbReference type="Gene3D" id="2.60.40.150">
    <property type="entry name" value="C2 domain"/>
    <property type="match status" value="1"/>
</dbReference>
<comment type="subcellular location">
    <subcellularLocation>
        <location evidence="2">Cell membrane</location>
        <topology evidence="2">Multi-pass membrane protein</topology>
    </subcellularLocation>
</comment>
<keyword evidence="11" id="KW-0443">Lipid metabolism</keyword>
<dbReference type="Proteomes" id="UP000193560">
    <property type="component" value="Unassembled WGS sequence"/>
</dbReference>
<evidence type="ECO:0000256" key="1">
    <source>
        <dbReference type="ARBA" id="ARBA00001913"/>
    </source>
</evidence>
<dbReference type="SUPFAM" id="SSF53474">
    <property type="entry name" value="alpha/beta-Hydrolases"/>
    <property type="match status" value="1"/>
</dbReference>
<dbReference type="Pfam" id="PF01764">
    <property type="entry name" value="Lipase_3"/>
    <property type="match status" value="1"/>
</dbReference>
<evidence type="ECO:0000256" key="4">
    <source>
        <dbReference type="ARBA" id="ARBA00022553"/>
    </source>
</evidence>
<evidence type="ECO:0000256" key="11">
    <source>
        <dbReference type="ARBA" id="ARBA00023098"/>
    </source>
</evidence>
<organism evidence="17 18">
    <name type="scientific">Absidia repens</name>
    <dbReference type="NCBI Taxonomy" id="90262"/>
    <lineage>
        <taxon>Eukaryota</taxon>
        <taxon>Fungi</taxon>
        <taxon>Fungi incertae sedis</taxon>
        <taxon>Mucoromycota</taxon>
        <taxon>Mucoromycotina</taxon>
        <taxon>Mucoromycetes</taxon>
        <taxon>Mucorales</taxon>
        <taxon>Cunninghamellaceae</taxon>
        <taxon>Absidia</taxon>
    </lineage>
</organism>
<evidence type="ECO:0000313" key="17">
    <source>
        <dbReference type="EMBL" id="ORZ23450.1"/>
    </source>
</evidence>
<keyword evidence="6" id="KW-0479">Metal-binding</keyword>
<evidence type="ECO:0000259" key="16">
    <source>
        <dbReference type="PROSITE" id="PS50004"/>
    </source>
</evidence>
<evidence type="ECO:0000256" key="13">
    <source>
        <dbReference type="ARBA" id="ARBA00024531"/>
    </source>
</evidence>
<dbReference type="GO" id="GO:0016298">
    <property type="term" value="F:lipase activity"/>
    <property type="evidence" value="ECO:0007669"/>
    <property type="project" value="TreeGrafter"/>
</dbReference>
<dbReference type="InterPro" id="IPR052214">
    <property type="entry name" value="DAG_Lipase-Related"/>
</dbReference>
<evidence type="ECO:0000256" key="7">
    <source>
        <dbReference type="ARBA" id="ARBA00022801"/>
    </source>
</evidence>
<dbReference type="SUPFAM" id="SSF49562">
    <property type="entry name" value="C2 domain (Calcium/lipid-binding domain, CaLB)"/>
    <property type="match status" value="1"/>
</dbReference>
<dbReference type="CDD" id="cd00519">
    <property type="entry name" value="Lipase_3"/>
    <property type="match status" value="1"/>
</dbReference>
<keyword evidence="4" id="KW-0597">Phosphoprotein</keyword>
<dbReference type="InterPro" id="IPR000008">
    <property type="entry name" value="C2_dom"/>
</dbReference>
<evidence type="ECO:0000256" key="5">
    <source>
        <dbReference type="ARBA" id="ARBA00022692"/>
    </source>
</evidence>
<dbReference type="AlphaFoldDB" id="A0A1X2IWN7"/>
<evidence type="ECO:0000313" key="18">
    <source>
        <dbReference type="Proteomes" id="UP000193560"/>
    </source>
</evidence>
<keyword evidence="12" id="KW-0472">Membrane</keyword>
<dbReference type="EC" id="3.1.1.116" evidence="14"/>
<evidence type="ECO:0000256" key="2">
    <source>
        <dbReference type="ARBA" id="ARBA00004651"/>
    </source>
</evidence>